<dbReference type="InterPro" id="IPR050114">
    <property type="entry name" value="UPF0173_UPF0282_UlaG_hydrolase"/>
</dbReference>
<dbReference type="GO" id="GO:0016787">
    <property type="term" value="F:hydrolase activity"/>
    <property type="evidence" value="ECO:0007669"/>
    <property type="project" value="UniProtKB-KW"/>
</dbReference>
<gene>
    <name evidence="2" type="ORF">C5L14_20050</name>
</gene>
<dbReference type="OrthoDB" id="9805728at2"/>
<feature type="domain" description="Metallo-beta-lactamase" evidence="1">
    <location>
        <begin position="29"/>
        <end position="210"/>
    </location>
</feature>
<keyword evidence="2" id="KW-0378">Hydrolase</keyword>
<accession>A0A2S9Q918</accession>
<dbReference type="SMART" id="SM00849">
    <property type="entry name" value="Lactamase_B"/>
    <property type="match status" value="1"/>
</dbReference>
<dbReference type="InterPro" id="IPR001279">
    <property type="entry name" value="Metallo-B-lactamas"/>
</dbReference>
<evidence type="ECO:0000313" key="2">
    <source>
        <dbReference type="EMBL" id="PRH85841.1"/>
    </source>
</evidence>
<proteinExistence type="predicted"/>
<name>A0A2S9Q918_9HYPH</name>
<dbReference type="Gene3D" id="3.60.15.10">
    <property type="entry name" value="Ribonuclease Z/Hydroxyacylglutathione hydrolase-like"/>
    <property type="match status" value="1"/>
</dbReference>
<comment type="caution">
    <text evidence="2">The sequence shown here is derived from an EMBL/GenBank/DDBJ whole genome shotgun (WGS) entry which is preliminary data.</text>
</comment>
<organism evidence="2 3">
    <name type="scientific">Labrys okinawensis</name>
    <dbReference type="NCBI Taxonomy" id="346911"/>
    <lineage>
        <taxon>Bacteria</taxon>
        <taxon>Pseudomonadati</taxon>
        <taxon>Pseudomonadota</taxon>
        <taxon>Alphaproteobacteria</taxon>
        <taxon>Hyphomicrobiales</taxon>
        <taxon>Xanthobacteraceae</taxon>
        <taxon>Labrys</taxon>
    </lineage>
</organism>
<dbReference type="RefSeq" id="WP_105863837.1">
    <property type="nucleotide sequence ID" value="NZ_PUEJ01000007.1"/>
</dbReference>
<dbReference type="Pfam" id="PF12706">
    <property type="entry name" value="Lactamase_B_2"/>
    <property type="match status" value="1"/>
</dbReference>
<dbReference type="PANTHER" id="PTHR43546">
    <property type="entry name" value="UPF0173 METAL-DEPENDENT HYDROLASE MJ1163-RELATED"/>
    <property type="match status" value="1"/>
</dbReference>
<dbReference type="InterPro" id="IPR036866">
    <property type="entry name" value="RibonucZ/Hydroxyglut_hydro"/>
</dbReference>
<dbReference type="Proteomes" id="UP000237682">
    <property type="component" value="Unassembled WGS sequence"/>
</dbReference>
<dbReference type="SUPFAM" id="SSF56281">
    <property type="entry name" value="Metallo-hydrolase/oxidoreductase"/>
    <property type="match status" value="1"/>
</dbReference>
<protein>
    <submittedName>
        <fullName evidence="2">MBL fold metallo-hydrolase</fullName>
    </submittedName>
</protein>
<sequence>MLKVLPFAGPLVGRLANRPEAGLSLYWLGQAGFLLDSGRHRLLIDPYLSNSLAEKYRDRGPSHERMMPPPIEIDELPPLDLILCTHHHTDHLDAATLAPLARRFAQLRLVVPKASLKLAQDRTGLGPERFIGMDAGETLVLDQGIEVSAVRAAHEELQRDEQGRHLFLGYALGVNGIRVFHSGDTIPFVGQIEEVRALAADLALLPVNGRSPALAAAGIAGNFTLEEAVELASACGIPAMLAHHYGLFAFNTLAPERIDARAMAMAGPTRLLRARTGIEYRLIGPAGTAG</sequence>
<evidence type="ECO:0000313" key="3">
    <source>
        <dbReference type="Proteomes" id="UP000237682"/>
    </source>
</evidence>
<reference evidence="2 3" key="1">
    <citation type="submission" date="2018-02" db="EMBL/GenBank/DDBJ databases">
        <title>Whole genome sequencing of endophytic bacterium.</title>
        <authorList>
            <person name="Eedara R."/>
            <person name="Podile A.R."/>
        </authorList>
    </citation>
    <scope>NUCLEOTIDE SEQUENCE [LARGE SCALE GENOMIC DNA]</scope>
    <source>
        <strain evidence="2 3">RP1T</strain>
    </source>
</reference>
<keyword evidence="3" id="KW-1185">Reference proteome</keyword>
<dbReference type="EMBL" id="PUEJ01000007">
    <property type="protein sequence ID" value="PRH85841.1"/>
    <property type="molecule type" value="Genomic_DNA"/>
</dbReference>
<evidence type="ECO:0000259" key="1">
    <source>
        <dbReference type="SMART" id="SM00849"/>
    </source>
</evidence>
<dbReference type="AlphaFoldDB" id="A0A2S9Q918"/>